<dbReference type="InterPro" id="IPR031794">
    <property type="entry name" value="HMMR_C"/>
</dbReference>
<organism evidence="13 14">
    <name type="scientific">Patella caerulea</name>
    <name type="common">Rayed Mediterranean limpet</name>
    <dbReference type="NCBI Taxonomy" id="87958"/>
    <lineage>
        <taxon>Eukaryota</taxon>
        <taxon>Metazoa</taxon>
        <taxon>Spiralia</taxon>
        <taxon>Lophotrochozoa</taxon>
        <taxon>Mollusca</taxon>
        <taxon>Gastropoda</taxon>
        <taxon>Patellogastropoda</taxon>
        <taxon>Patelloidea</taxon>
        <taxon>Patellidae</taxon>
        <taxon>Patella</taxon>
    </lineage>
</organism>
<dbReference type="GO" id="GO:0005524">
    <property type="term" value="F:ATP binding"/>
    <property type="evidence" value="ECO:0007669"/>
    <property type="project" value="UniProtKB-UniRule"/>
</dbReference>
<accession>A0AAN8JJ95</accession>
<comment type="similarity">
    <text evidence="9">Belongs to the TRAFAC class myosin-kinesin ATPase superfamily. Kinesin family. KIN-12 subfamily.</text>
</comment>
<feature type="coiled-coil region" evidence="11">
    <location>
        <begin position="1142"/>
        <end position="1246"/>
    </location>
</feature>
<keyword evidence="14" id="KW-1185">Reference proteome</keyword>
<dbReference type="Proteomes" id="UP001347796">
    <property type="component" value="Unassembled WGS sequence"/>
</dbReference>
<keyword evidence="5 10" id="KW-0067">ATP-binding</keyword>
<dbReference type="FunFam" id="3.40.850.10:FF:000034">
    <property type="entry name" value="Kinesin family member 15"/>
    <property type="match status" value="1"/>
</dbReference>
<keyword evidence="7 10" id="KW-0505">Motor protein</keyword>
<comment type="subcellular location">
    <subcellularLocation>
        <location evidence="1">Cytoplasm</location>
        <location evidence="1">Cytoskeleton</location>
        <location evidence="1">Spindle</location>
    </subcellularLocation>
</comment>
<evidence type="ECO:0000256" key="1">
    <source>
        <dbReference type="ARBA" id="ARBA00004186"/>
    </source>
</evidence>
<keyword evidence="2" id="KW-0963">Cytoplasm</keyword>
<evidence type="ECO:0000259" key="12">
    <source>
        <dbReference type="PROSITE" id="PS50067"/>
    </source>
</evidence>
<dbReference type="PROSITE" id="PS50067">
    <property type="entry name" value="KINESIN_MOTOR_2"/>
    <property type="match status" value="1"/>
</dbReference>
<dbReference type="GO" id="GO:0008017">
    <property type="term" value="F:microtubule binding"/>
    <property type="evidence" value="ECO:0007669"/>
    <property type="project" value="InterPro"/>
</dbReference>
<dbReference type="PRINTS" id="PR00380">
    <property type="entry name" value="KINESINHEAVY"/>
</dbReference>
<dbReference type="InterPro" id="IPR027417">
    <property type="entry name" value="P-loop_NTPase"/>
</dbReference>
<feature type="binding site" evidence="10">
    <location>
        <begin position="95"/>
        <end position="102"/>
    </location>
    <ligand>
        <name>ATP</name>
        <dbReference type="ChEBI" id="CHEBI:30616"/>
    </ligand>
</feature>
<protein>
    <recommendedName>
        <fullName evidence="12">Kinesin motor domain-containing protein</fullName>
    </recommendedName>
</protein>
<keyword evidence="8" id="KW-0206">Cytoskeleton</keyword>
<keyword evidence="4 10" id="KW-0547">Nucleotide-binding</keyword>
<evidence type="ECO:0000256" key="7">
    <source>
        <dbReference type="ARBA" id="ARBA00023175"/>
    </source>
</evidence>
<feature type="coiled-coil region" evidence="11">
    <location>
        <begin position="576"/>
        <end position="610"/>
    </location>
</feature>
<feature type="coiled-coil region" evidence="11">
    <location>
        <begin position="768"/>
        <end position="869"/>
    </location>
</feature>
<dbReference type="SUPFAM" id="SSF52540">
    <property type="entry name" value="P-loop containing nucleoside triphosphate hydrolases"/>
    <property type="match status" value="1"/>
</dbReference>
<dbReference type="GO" id="GO:0000278">
    <property type="term" value="P:mitotic cell cycle"/>
    <property type="evidence" value="ECO:0007669"/>
    <property type="project" value="UniProtKB-ARBA"/>
</dbReference>
<evidence type="ECO:0000256" key="11">
    <source>
        <dbReference type="SAM" id="Coils"/>
    </source>
</evidence>
<feature type="coiled-coil region" evidence="11">
    <location>
        <begin position="701"/>
        <end position="742"/>
    </location>
</feature>
<dbReference type="EMBL" id="JAZGQO010000011">
    <property type="protein sequence ID" value="KAK6174773.1"/>
    <property type="molecule type" value="Genomic_DNA"/>
</dbReference>
<evidence type="ECO:0000256" key="4">
    <source>
        <dbReference type="ARBA" id="ARBA00022741"/>
    </source>
</evidence>
<dbReference type="PROSITE" id="PS00411">
    <property type="entry name" value="KINESIN_MOTOR_1"/>
    <property type="match status" value="1"/>
</dbReference>
<dbReference type="GO" id="GO:0005829">
    <property type="term" value="C:cytosol"/>
    <property type="evidence" value="ECO:0007669"/>
    <property type="project" value="UniProtKB-ARBA"/>
</dbReference>
<evidence type="ECO:0000256" key="9">
    <source>
        <dbReference type="ARBA" id="ARBA00034488"/>
    </source>
</evidence>
<evidence type="ECO:0000256" key="8">
    <source>
        <dbReference type="ARBA" id="ARBA00023212"/>
    </source>
</evidence>
<dbReference type="PANTHER" id="PTHR37739:SF8">
    <property type="entry name" value="KINESIN-LIKE PROTEIN KIN-12D"/>
    <property type="match status" value="1"/>
</dbReference>
<dbReference type="GO" id="GO:0005819">
    <property type="term" value="C:spindle"/>
    <property type="evidence" value="ECO:0007669"/>
    <property type="project" value="UniProtKB-SubCell"/>
</dbReference>
<dbReference type="Gene3D" id="3.40.850.10">
    <property type="entry name" value="Kinesin motor domain"/>
    <property type="match status" value="1"/>
</dbReference>
<dbReference type="GO" id="GO:0007018">
    <property type="term" value="P:microtubule-based movement"/>
    <property type="evidence" value="ECO:0007669"/>
    <property type="project" value="InterPro"/>
</dbReference>
<comment type="caution">
    <text evidence="13">The sequence shown here is derived from an EMBL/GenBank/DDBJ whole genome shotgun (WGS) entry which is preliminary data.</text>
</comment>
<evidence type="ECO:0000313" key="13">
    <source>
        <dbReference type="EMBL" id="KAK6174773.1"/>
    </source>
</evidence>
<dbReference type="InterPro" id="IPR019821">
    <property type="entry name" value="Kinesin_motor_CS"/>
</dbReference>
<gene>
    <name evidence="13" type="ORF">SNE40_017987</name>
</gene>
<keyword evidence="3" id="KW-0493">Microtubule</keyword>
<evidence type="ECO:0000256" key="2">
    <source>
        <dbReference type="ARBA" id="ARBA00022490"/>
    </source>
</evidence>
<evidence type="ECO:0000256" key="3">
    <source>
        <dbReference type="ARBA" id="ARBA00022701"/>
    </source>
</evidence>
<dbReference type="GO" id="GO:0005813">
    <property type="term" value="C:centrosome"/>
    <property type="evidence" value="ECO:0007669"/>
    <property type="project" value="UniProtKB-ARBA"/>
</dbReference>
<name>A0AAN8JJ95_PATCE</name>
<evidence type="ECO:0000313" key="14">
    <source>
        <dbReference type="Proteomes" id="UP001347796"/>
    </source>
</evidence>
<dbReference type="GO" id="GO:0003777">
    <property type="term" value="F:microtubule motor activity"/>
    <property type="evidence" value="ECO:0007669"/>
    <property type="project" value="InterPro"/>
</dbReference>
<reference evidence="13 14" key="1">
    <citation type="submission" date="2024-01" db="EMBL/GenBank/DDBJ databases">
        <title>The genome of the rayed Mediterranean limpet Patella caerulea (Linnaeus, 1758).</title>
        <authorList>
            <person name="Anh-Thu Weber A."/>
            <person name="Halstead-Nussloch G."/>
        </authorList>
    </citation>
    <scope>NUCLEOTIDE SEQUENCE [LARGE SCALE GENOMIC DNA]</scope>
    <source>
        <strain evidence="13">AATW-2023a</strain>
        <tissue evidence="13">Whole specimen</tissue>
    </source>
</reference>
<keyword evidence="6 11" id="KW-0175">Coiled coil</keyword>
<evidence type="ECO:0000256" key="6">
    <source>
        <dbReference type="ARBA" id="ARBA00023054"/>
    </source>
</evidence>
<dbReference type="Pfam" id="PF00225">
    <property type="entry name" value="Kinesin"/>
    <property type="match status" value="1"/>
</dbReference>
<proteinExistence type="inferred from homology"/>
<feature type="coiled-coil region" evidence="11">
    <location>
        <begin position="898"/>
        <end position="1115"/>
    </location>
</feature>
<dbReference type="InterPro" id="IPR001752">
    <property type="entry name" value="Kinesin_motor_dom"/>
</dbReference>
<dbReference type="InterPro" id="IPR036961">
    <property type="entry name" value="Kinesin_motor_dom_sf"/>
</dbReference>
<dbReference type="PANTHER" id="PTHR37739">
    <property type="entry name" value="KINESIN-LIKE PROTEIN KIN-12D"/>
    <property type="match status" value="1"/>
</dbReference>
<evidence type="ECO:0000256" key="10">
    <source>
        <dbReference type="PROSITE-ProRule" id="PRU00283"/>
    </source>
</evidence>
<dbReference type="Pfam" id="PF15908">
    <property type="entry name" value="HMMR_C"/>
    <property type="match status" value="1"/>
</dbReference>
<sequence length="1421" mass="163080">MADSSQDAGEGDSIKVFVRVRPPDIRDNEVGSKRVVDVDEGRKAIIMQSKPEPKLFTFDQVADIHITQESVFTAVGKKIIEGCVTGYNGTIFAYGQTGSGKTFTMLGPSEDADNFQHEMRGVIPRGFEYLFSLINREQELHGERKQFLCRCSFIEIYQEQVFDLLDPASTGLHLRENIKTGVYVDGIVEQAVANYSEAYQVLNAGWLNRRVAATSMNRESSRSHAVFTVSIESKEQKGGVQNLKTSQLNLVDLAGSERQKDTHAIGARLKEAGSINKSLSVLGNVIMSLGDIAHGKSRHVPYRDSKLTFLLRDSLGGNAKTHIVACVHPGSRCFGETLSTLMFARRAKMIKNKAVLNEDTQGNLMHLQAEIRRLKEMLAQFVDGNIPKAIGGSTEETPVTTASSDNSEWKKFFMEAMFFREKSEQEKKNILQDLSKYEELCSKKEKFLQSTKMIIKFRENHIARLEKSLKAKEPVPLSEKDIEIAELKEELMNVKNQLEHHPTFAKYAMEVQHLKSEIKLSRSHNLQSTMSDTQCLSQLENTFHKLLTNKTQSSDLDIISPSSTPQQNDTVSTATIERYKSQINTLQAELDEVKKQSLEHKEEREKKQVELEAELTSSKKMICELEQVLEAHKLKSRIEREALSDMHAQTLKVMTTPTRAKYHLRNRTIVAKCSGDKPPSTLMDDSIEEEDHSLLNETQPTVMMEMANEALTEEIKQLQDTNNKMSERLEEFEADQIRLRQQMTKIGLENSQLNEILSNERSSWTEKEETMTARINKLKSEYDEAESNSSMYKLEVRDLKIILSGADKELREYKQKSKLVECEKDKVIQTLETKILQVDMELDKFSKELDSVTKEKEILQEELETTRETLIFNEDCMTDLSDKLKEESSLREKTQTELESTLDMLHLEESRLQQLKQQMSQEGQEQEKQLVNVMAEVTSLQNQNSSLQNMCDVQTQNTNMLRKELDHALANITSQEKQLAEEKSAMASLITKVQELKSNLSVENERNISLTSALQTSEQNSTELQIQCEDQHMKLEALRNQLNDLGNQLDREKNSNNVEMSMLKDDYECMTEAYNKINSELEFSQKSVELAQEEQDRMNEQILLLKKELKESEEIQIKLKESYEVKVKEVESNVTAKGSESEAELTKMLDEKSQELNNMKDNQAKLQKMLDGYESSRKEKNEEIQTLKNQLLVAEGYKTEVECLQAKNREHEFNLQNLKTNFEERINDLEASINLKNSELERVVEALKVSEVERKKIFESKEEMKNRISDLTQTFETQNLVSSQLQGDVKRLTAVATKDQEEKQRLTALNEEILSEKTKISKEMEEIKEEMNKLTIENARLVGHQNHKQKIQYHVQLKEENNTLKEQLHKLQQDIQKMKLLRTPDSAYKENFRPQDLKMNGKPAQARLFASGEYSLNRMDK</sequence>
<dbReference type="GO" id="GO:0005874">
    <property type="term" value="C:microtubule"/>
    <property type="evidence" value="ECO:0007669"/>
    <property type="project" value="UniProtKB-KW"/>
</dbReference>
<dbReference type="CDD" id="cd01373">
    <property type="entry name" value="KISc_KLP2_like"/>
    <property type="match status" value="1"/>
</dbReference>
<feature type="coiled-coil region" evidence="11">
    <location>
        <begin position="1310"/>
        <end position="1381"/>
    </location>
</feature>
<feature type="domain" description="Kinesin motor" evidence="12">
    <location>
        <begin position="13"/>
        <end position="350"/>
    </location>
</feature>
<dbReference type="SMART" id="SM00129">
    <property type="entry name" value="KISc"/>
    <property type="match status" value="1"/>
</dbReference>
<dbReference type="InterPro" id="IPR044986">
    <property type="entry name" value="KIF15/KIN-12"/>
</dbReference>
<evidence type="ECO:0000256" key="5">
    <source>
        <dbReference type="ARBA" id="ARBA00022840"/>
    </source>
</evidence>